<dbReference type="GO" id="GO:0008270">
    <property type="term" value="F:zinc ion binding"/>
    <property type="evidence" value="ECO:0007669"/>
    <property type="project" value="InterPro"/>
</dbReference>
<dbReference type="PANTHER" id="PTHR42940:SF1">
    <property type="entry name" value="ENOYL REDUCTASE (ER) DOMAIN-CONTAINING PROTEIN"/>
    <property type="match status" value="1"/>
</dbReference>
<evidence type="ECO:0000256" key="5">
    <source>
        <dbReference type="ARBA" id="ARBA00023002"/>
    </source>
</evidence>
<proteinExistence type="inferred from homology"/>
<dbReference type="PANTHER" id="PTHR42940">
    <property type="entry name" value="ALCOHOL DEHYDROGENASE 1-RELATED"/>
    <property type="match status" value="1"/>
</dbReference>
<name>A0AAV9Q4U2_9PEZI</name>
<dbReference type="InterPro" id="IPR020843">
    <property type="entry name" value="ER"/>
</dbReference>
<protein>
    <recommendedName>
        <fullName evidence="7">Enoyl reductase (ER) domain-containing protein</fullName>
    </recommendedName>
</protein>
<evidence type="ECO:0000256" key="1">
    <source>
        <dbReference type="ARBA" id="ARBA00001947"/>
    </source>
</evidence>
<dbReference type="InterPro" id="IPR011032">
    <property type="entry name" value="GroES-like_sf"/>
</dbReference>
<evidence type="ECO:0000259" key="7">
    <source>
        <dbReference type="SMART" id="SM00829"/>
    </source>
</evidence>
<comment type="cofactor">
    <cofactor evidence="1 6">
        <name>Zn(2+)</name>
        <dbReference type="ChEBI" id="CHEBI:29105"/>
    </cofactor>
</comment>
<evidence type="ECO:0000256" key="2">
    <source>
        <dbReference type="ARBA" id="ARBA00008072"/>
    </source>
</evidence>
<feature type="domain" description="Enoyl reductase (ER)" evidence="7">
    <location>
        <begin position="23"/>
        <end position="298"/>
    </location>
</feature>
<dbReference type="Pfam" id="PF08240">
    <property type="entry name" value="ADH_N"/>
    <property type="match status" value="1"/>
</dbReference>
<dbReference type="EMBL" id="JAXLQG010000010">
    <property type="protein sequence ID" value="KAK5535248.1"/>
    <property type="molecule type" value="Genomic_DNA"/>
</dbReference>
<dbReference type="InterPro" id="IPR036291">
    <property type="entry name" value="NAD(P)-bd_dom_sf"/>
</dbReference>
<dbReference type="PROSITE" id="PS00059">
    <property type="entry name" value="ADH_ZINC"/>
    <property type="match status" value="1"/>
</dbReference>
<organism evidence="8 9">
    <name type="scientific">Vermiconidia calcicola</name>
    <dbReference type="NCBI Taxonomy" id="1690605"/>
    <lineage>
        <taxon>Eukaryota</taxon>
        <taxon>Fungi</taxon>
        <taxon>Dikarya</taxon>
        <taxon>Ascomycota</taxon>
        <taxon>Pezizomycotina</taxon>
        <taxon>Dothideomycetes</taxon>
        <taxon>Dothideomycetidae</taxon>
        <taxon>Mycosphaerellales</taxon>
        <taxon>Extremaceae</taxon>
        <taxon>Vermiconidia</taxon>
    </lineage>
</organism>
<comment type="similarity">
    <text evidence="2 6">Belongs to the zinc-containing alcohol dehydrogenase family.</text>
</comment>
<comment type="caution">
    <text evidence="8">The sequence shown here is derived from an EMBL/GenBank/DDBJ whole genome shotgun (WGS) entry which is preliminary data.</text>
</comment>
<accession>A0AAV9Q4U2</accession>
<dbReference type="SUPFAM" id="SSF50129">
    <property type="entry name" value="GroES-like"/>
    <property type="match status" value="1"/>
</dbReference>
<sequence length="305" mass="32588">MAGDDIAFDIPEECWAGVVKNEGPNFYIEVEKVPVPEIGPQDVLIKLHVTGLCLTDVHFMANDWKFPKMRDLGVKCAGHEGAGVIVKTGKDVKNYQVGQRAAYGPTHSSCGICDHCRSGRVQYCFKTVFTGGLRDGSYQQYCSMPENYVILIPDGVPDHVAGPAMCSAATSYSSIKASGLKPGQWAVFPGGGGGVGIQGVQLASAMGLRPIVVDTGRDRRELAMSLGAEHFIDFRETDPVKSVIDLTAGGAHGVFVTGKSWKSRNEGKADKISQLYNHIPFAWNTSESALEGKSCGKASSKAAES</sequence>
<dbReference type="SMART" id="SM00829">
    <property type="entry name" value="PKS_ER"/>
    <property type="match status" value="1"/>
</dbReference>
<evidence type="ECO:0000313" key="9">
    <source>
        <dbReference type="Proteomes" id="UP001345827"/>
    </source>
</evidence>
<dbReference type="GO" id="GO:0004022">
    <property type="term" value="F:alcohol dehydrogenase (NAD+) activity"/>
    <property type="evidence" value="ECO:0007669"/>
    <property type="project" value="TreeGrafter"/>
</dbReference>
<dbReference type="InterPro" id="IPR002328">
    <property type="entry name" value="ADH_Zn_CS"/>
</dbReference>
<dbReference type="Gene3D" id="3.40.50.720">
    <property type="entry name" value="NAD(P)-binding Rossmann-like Domain"/>
    <property type="match status" value="1"/>
</dbReference>
<evidence type="ECO:0000256" key="3">
    <source>
        <dbReference type="ARBA" id="ARBA00022723"/>
    </source>
</evidence>
<evidence type="ECO:0000256" key="6">
    <source>
        <dbReference type="RuleBase" id="RU361277"/>
    </source>
</evidence>
<evidence type="ECO:0000313" key="8">
    <source>
        <dbReference type="EMBL" id="KAK5535248.1"/>
    </source>
</evidence>
<evidence type="ECO:0000256" key="4">
    <source>
        <dbReference type="ARBA" id="ARBA00022833"/>
    </source>
</evidence>
<dbReference type="InterPro" id="IPR013154">
    <property type="entry name" value="ADH-like_N"/>
</dbReference>
<keyword evidence="4 6" id="KW-0862">Zinc</keyword>
<dbReference type="GO" id="GO:0005737">
    <property type="term" value="C:cytoplasm"/>
    <property type="evidence" value="ECO:0007669"/>
    <property type="project" value="TreeGrafter"/>
</dbReference>
<keyword evidence="5" id="KW-0560">Oxidoreductase</keyword>
<keyword evidence="3 6" id="KW-0479">Metal-binding</keyword>
<dbReference type="Gene3D" id="3.90.180.10">
    <property type="entry name" value="Medium-chain alcohol dehydrogenases, catalytic domain"/>
    <property type="match status" value="1"/>
</dbReference>
<gene>
    <name evidence="8" type="ORF">LTR25_006256</name>
</gene>
<reference evidence="8 9" key="1">
    <citation type="submission" date="2023-06" db="EMBL/GenBank/DDBJ databases">
        <title>Black Yeasts Isolated from many extreme environments.</title>
        <authorList>
            <person name="Coleine C."/>
            <person name="Stajich J.E."/>
            <person name="Selbmann L."/>
        </authorList>
    </citation>
    <scope>NUCLEOTIDE SEQUENCE [LARGE SCALE GENOMIC DNA]</scope>
    <source>
        <strain evidence="8 9">CCFEE 5887</strain>
    </source>
</reference>
<dbReference type="Pfam" id="PF00107">
    <property type="entry name" value="ADH_zinc_N"/>
    <property type="match status" value="1"/>
</dbReference>
<dbReference type="SUPFAM" id="SSF51735">
    <property type="entry name" value="NAD(P)-binding Rossmann-fold domains"/>
    <property type="match status" value="1"/>
</dbReference>
<keyword evidence="9" id="KW-1185">Reference proteome</keyword>
<dbReference type="InterPro" id="IPR013149">
    <property type="entry name" value="ADH-like_C"/>
</dbReference>
<dbReference type="AlphaFoldDB" id="A0AAV9Q4U2"/>
<dbReference type="Proteomes" id="UP001345827">
    <property type="component" value="Unassembled WGS sequence"/>
</dbReference>